<dbReference type="GO" id="GO:0016887">
    <property type="term" value="F:ATP hydrolysis activity"/>
    <property type="evidence" value="ECO:0007669"/>
    <property type="project" value="InterPro"/>
</dbReference>
<dbReference type="InterPro" id="IPR051396">
    <property type="entry name" value="Bact_Antivir_Def_Nuclease"/>
</dbReference>
<dbReference type="AlphaFoldDB" id="A0A2T3NIG0"/>
<feature type="domain" description="Rad50/SbcC-type AAA" evidence="2">
    <location>
        <begin position="16"/>
        <end position="209"/>
    </location>
</feature>
<dbReference type="Pfam" id="PF13304">
    <property type="entry name" value="AAA_21"/>
    <property type="match status" value="1"/>
</dbReference>
<dbReference type="InterPro" id="IPR027417">
    <property type="entry name" value="P-loop_NTPase"/>
</dbReference>
<evidence type="ECO:0000259" key="1">
    <source>
        <dbReference type="Pfam" id="PF13304"/>
    </source>
</evidence>
<accession>A0A2T3NIG0</accession>
<protein>
    <submittedName>
        <fullName evidence="3">AAA family ATPase</fullName>
    </submittedName>
</protein>
<comment type="caution">
    <text evidence="3">The sequence shown here is derived from an EMBL/GenBank/DDBJ whole genome shotgun (WGS) entry which is preliminary data.</text>
</comment>
<dbReference type="EMBL" id="PYMA01000018">
    <property type="protein sequence ID" value="PSW14770.1"/>
    <property type="molecule type" value="Genomic_DNA"/>
</dbReference>
<dbReference type="Gene3D" id="3.40.50.300">
    <property type="entry name" value="P-loop containing nucleotide triphosphate hydrolases"/>
    <property type="match status" value="1"/>
</dbReference>
<feature type="domain" description="ATPase AAA-type core" evidence="1">
    <location>
        <begin position="215"/>
        <end position="346"/>
    </location>
</feature>
<dbReference type="SUPFAM" id="SSF52540">
    <property type="entry name" value="P-loop containing nucleoside triphosphate hydrolases"/>
    <property type="match status" value="1"/>
</dbReference>
<evidence type="ECO:0000313" key="3">
    <source>
        <dbReference type="EMBL" id="PSW14770.1"/>
    </source>
</evidence>
<proteinExistence type="predicted"/>
<dbReference type="Proteomes" id="UP000241771">
    <property type="component" value="Unassembled WGS sequence"/>
</dbReference>
<dbReference type="PANTHER" id="PTHR43581:SF4">
    <property type="entry name" value="ATP_GTP PHOSPHATASE"/>
    <property type="match status" value="1"/>
</dbReference>
<dbReference type="InterPro" id="IPR038729">
    <property type="entry name" value="Rad50/SbcC_AAA"/>
</dbReference>
<name>A0A2T3NIG0_9GAMM</name>
<reference evidence="3 4" key="1">
    <citation type="submission" date="2018-01" db="EMBL/GenBank/DDBJ databases">
        <title>Whole genome sequencing of Histamine producing bacteria.</title>
        <authorList>
            <person name="Butler K."/>
        </authorList>
    </citation>
    <scope>NUCLEOTIDE SEQUENCE [LARGE SCALE GENOMIC DNA]</scope>
    <source>
        <strain evidence="3 4">DSM 100436</strain>
    </source>
</reference>
<dbReference type="PANTHER" id="PTHR43581">
    <property type="entry name" value="ATP/GTP PHOSPHATASE"/>
    <property type="match status" value="1"/>
</dbReference>
<dbReference type="InterPro" id="IPR003959">
    <property type="entry name" value="ATPase_AAA_core"/>
</dbReference>
<sequence>MTLYGQTTSDIMKIHELRLKNFRKFVDTRFCFNTKSNVTVLIGDNATGKSAILNALSIMMGSYLLDFKVPQAARHIRKDEVRIAQIKTGQIVSLEPQWTDGIQLSCIGTLSEVAPNDTTLSKPFLWSRELTSEEGKTTRINAKKIAKAGREARIKVENGEEVLLPIISYYGTGRLWHKKQDIKLSKPDSRTVGYRDCLDPASNHRLFFKWFSRLEQAGVQKNKKFDVLEAVRTAVKTCIPNCENFYFDLELQELMVEFSDGTLYSFDNLSDGYRNMLAIVADIAHRAARLNPQLGNQAATLTPGIVLIDEIDLHLHPKWQREIVNSLRSAFPKVQFIVSTHSPFIIQSLQRGEVIDLNSGENLAPEFEFNDDASNNIAQTAQPSPSKSYSERSIEDIVEEVMGVNIPSRSARLERMYEVAKRYYQVLEESENATEEEKNILKQKLDELSAPFSDSGDIAYYAFLEMERLAAGLGKSKVKDEE</sequence>
<evidence type="ECO:0000259" key="2">
    <source>
        <dbReference type="Pfam" id="PF13476"/>
    </source>
</evidence>
<gene>
    <name evidence="3" type="ORF">C9I98_21530</name>
</gene>
<evidence type="ECO:0000313" key="4">
    <source>
        <dbReference type="Proteomes" id="UP000241771"/>
    </source>
</evidence>
<dbReference type="Pfam" id="PF13476">
    <property type="entry name" value="AAA_23"/>
    <property type="match status" value="1"/>
</dbReference>
<keyword evidence="4" id="KW-1185">Reference proteome</keyword>
<organism evidence="3 4">
    <name type="scientific">Photobacterium sanctipauli</name>
    <dbReference type="NCBI Taxonomy" id="1342794"/>
    <lineage>
        <taxon>Bacteria</taxon>
        <taxon>Pseudomonadati</taxon>
        <taxon>Pseudomonadota</taxon>
        <taxon>Gammaproteobacteria</taxon>
        <taxon>Vibrionales</taxon>
        <taxon>Vibrionaceae</taxon>
        <taxon>Photobacterium</taxon>
    </lineage>
</organism>
<dbReference type="GO" id="GO:0005524">
    <property type="term" value="F:ATP binding"/>
    <property type="evidence" value="ECO:0007669"/>
    <property type="project" value="InterPro"/>
</dbReference>